<gene>
    <name evidence="5" type="ORF">OH136_01215</name>
</gene>
<dbReference type="Proteomes" id="UP001208041">
    <property type="component" value="Unassembled WGS sequence"/>
</dbReference>
<comment type="caution">
    <text evidence="5">The sequence shown here is derived from an EMBL/GenBank/DDBJ whole genome shotgun (WGS) entry which is preliminary data.</text>
</comment>
<dbReference type="GO" id="GO:0004674">
    <property type="term" value="F:protein serine/threonine kinase activity"/>
    <property type="evidence" value="ECO:0007669"/>
    <property type="project" value="UniProtKB-KW"/>
</dbReference>
<organism evidence="5 6">
    <name type="scientific">Halocynthiibacter halioticoli</name>
    <dbReference type="NCBI Taxonomy" id="2986804"/>
    <lineage>
        <taxon>Bacteria</taxon>
        <taxon>Pseudomonadati</taxon>
        <taxon>Pseudomonadota</taxon>
        <taxon>Alphaproteobacteria</taxon>
        <taxon>Rhodobacterales</taxon>
        <taxon>Paracoccaceae</taxon>
        <taxon>Halocynthiibacter</taxon>
    </lineage>
</organism>
<dbReference type="SUPFAM" id="SSF56112">
    <property type="entry name" value="Protein kinase-like (PK-like)"/>
    <property type="match status" value="1"/>
</dbReference>
<evidence type="ECO:0000256" key="1">
    <source>
        <dbReference type="ARBA" id="ARBA00008874"/>
    </source>
</evidence>
<dbReference type="SMART" id="SM00220">
    <property type="entry name" value="S_TKc"/>
    <property type="match status" value="1"/>
</dbReference>
<proteinExistence type="inferred from homology"/>
<protein>
    <submittedName>
        <fullName evidence="5">Serine/threonine protein kinase</fullName>
    </submittedName>
</protein>
<keyword evidence="5" id="KW-0808">Transferase</keyword>
<dbReference type="GO" id="GO:0005524">
    <property type="term" value="F:ATP binding"/>
    <property type="evidence" value="ECO:0007669"/>
    <property type="project" value="UniProtKB-KW"/>
</dbReference>
<dbReference type="PANTHER" id="PTHR45832:SF22">
    <property type="entry name" value="SERINE_THREONINE-PROTEIN KINASE SAMKA-RELATED"/>
    <property type="match status" value="1"/>
</dbReference>
<dbReference type="Pfam" id="PF00069">
    <property type="entry name" value="Pkinase"/>
    <property type="match status" value="1"/>
</dbReference>
<dbReference type="CDD" id="cd14014">
    <property type="entry name" value="STKc_PknB_like"/>
    <property type="match status" value="1"/>
</dbReference>
<dbReference type="PROSITE" id="PS50011">
    <property type="entry name" value="PROTEIN_KINASE_DOM"/>
    <property type="match status" value="1"/>
</dbReference>
<accession>A0AAE3IWT0</accession>
<dbReference type="EMBL" id="JAOYFC010000001">
    <property type="protein sequence ID" value="MCV6823159.1"/>
    <property type="molecule type" value="Genomic_DNA"/>
</dbReference>
<name>A0AAE3IWT0_9RHOB</name>
<evidence type="ECO:0000313" key="6">
    <source>
        <dbReference type="Proteomes" id="UP001208041"/>
    </source>
</evidence>
<comment type="similarity">
    <text evidence="1">Belongs to the protein kinase superfamily. STE Ser/Thr protein kinase family. STE20 subfamily.</text>
</comment>
<dbReference type="RefSeq" id="WP_263951988.1">
    <property type="nucleotide sequence ID" value="NZ_JAOYFC010000001.1"/>
</dbReference>
<dbReference type="InterPro" id="IPR051931">
    <property type="entry name" value="PAK3-like"/>
</dbReference>
<keyword evidence="2" id="KW-0547">Nucleotide-binding</keyword>
<evidence type="ECO:0000256" key="2">
    <source>
        <dbReference type="ARBA" id="ARBA00022741"/>
    </source>
</evidence>
<dbReference type="InterPro" id="IPR011009">
    <property type="entry name" value="Kinase-like_dom_sf"/>
</dbReference>
<dbReference type="Gene3D" id="3.30.200.20">
    <property type="entry name" value="Phosphorylase Kinase, domain 1"/>
    <property type="match status" value="1"/>
</dbReference>
<feature type="domain" description="Protein kinase" evidence="4">
    <location>
        <begin position="15"/>
        <end position="269"/>
    </location>
</feature>
<dbReference type="AlphaFoldDB" id="A0AAE3IWT0"/>
<dbReference type="InterPro" id="IPR008271">
    <property type="entry name" value="Ser/Thr_kinase_AS"/>
</dbReference>
<evidence type="ECO:0000313" key="5">
    <source>
        <dbReference type="EMBL" id="MCV6823159.1"/>
    </source>
</evidence>
<dbReference type="Gene3D" id="1.10.510.10">
    <property type="entry name" value="Transferase(Phosphotransferase) domain 1"/>
    <property type="match status" value="1"/>
</dbReference>
<keyword evidence="5" id="KW-0723">Serine/threonine-protein kinase</keyword>
<evidence type="ECO:0000259" key="4">
    <source>
        <dbReference type="PROSITE" id="PS50011"/>
    </source>
</evidence>
<sequence>MLRPHKRAEVEWHEIREIGLEGKNSTTHIVEDVQLGAEIVMKRIAKSKLESASEYFDEAKALYATAHQNVVPVLYSCEDDKFVYVALPFFEQGSLSALMASRNLTVREIIRLSCQLLSGLHNIHSKGLIHFDIKPDNILLSERGEALISDFGLAKQMYAGEAWQDQFYMPIAPPERVIGPPFNLQHDIYQFGLTLYRMCCGGSSVRKQFDAFGGDQQAFVSALEQGIYPNRQAFPEHIPNRLKSVVIQCLQPSPNDRFLSALAVANELAKVDNCFDWEYETVGEERRWKRSENGTLKTFVVKGDGSTAFLTAKNGKTRRKTAHCKATMTPTKIRGVLKNEG</sequence>
<dbReference type="InterPro" id="IPR000719">
    <property type="entry name" value="Prot_kinase_dom"/>
</dbReference>
<dbReference type="PROSITE" id="PS00108">
    <property type="entry name" value="PROTEIN_KINASE_ST"/>
    <property type="match status" value="1"/>
</dbReference>
<dbReference type="PANTHER" id="PTHR45832">
    <property type="entry name" value="SERINE/THREONINE-PROTEIN KINASE SAMKA-RELATED-RELATED"/>
    <property type="match status" value="1"/>
</dbReference>
<keyword evidence="6" id="KW-1185">Reference proteome</keyword>
<evidence type="ECO:0000256" key="3">
    <source>
        <dbReference type="ARBA" id="ARBA00022840"/>
    </source>
</evidence>
<keyword evidence="3" id="KW-0067">ATP-binding</keyword>
<keyword evidence="5" id="KW-0418">Kinase</keyword>
<reference evidence="5" key="1">
    <citation type="submission" date="2022-10" db="EMBL/GenBank/DDBJ databases">
        <authorList>
            <person name="Yue Y."/>
        </authorList>
    </citation>
    <scope>NUCLEOTIDE SEQUENCE</scope>
    <source>
        <strain evidence="5">Z654</strain>
    </source>
</reference>